<keyword evidence="4" id="KW-1185">Reference proteome</keyword>
<dbReference type="PANTHER" id="PTHR10174">
    <property type="entry name" value="ALPHA-TOCOPHEROL TRANSFER PROTEIN-RELATED"/>
    <property type="match status" value="1"/>
</dbReference>
<dbReference type="InParanoid" id="A0A1V9XCA5"/>
<accession>A0A1V9XCA5</accession>
<dbReference type="PANTHER" id="PTHR10174:SF130">
    <property type="entry name" value="ALPHA-TOCOPHEROL TRANSFER PROTEIN-LIKE"/>
    <property type="match status" value="1"/>
</dbReference>
<evidence type="ECO:0000313" key="4">
    <source>
        <dbReference type="Proteomes" id="UP000192247"/>
    </source>
</evidence>
<feature type="region of interest" description="Disordered" evidence="1">
    <location>
        <begin position="227"/>
        <end position="259"/>
    </location>
</feature>
<dbReference type="SMART" id="SM00516">
    <property type="entry name" value="SEC14"/>
    <property type="match status" value="1"/>
</dbReference>
<name>A0A1V9XCA5_9ACAR</name>
<dbReference type="STRING" id="418985.A0A1V9XCA5"/>
<dbReference type="Gene3D" id="1.10.8.20">
    <property type="entry name" value="N-terminal domain of phosphatidylinositol transfer protein sec14p"/>
    <property type="match status" value="1"/>
</dbReference>
<dbReference type="Gene3D" id="3.40.525.10">
    <property type="entry name" value="CRAL-TRIO lipid binding domain"/>
    <property type="match status" value="1"/>
</dbReference>
<dbReference type="CDD" id="cd00170">
    <property type="entry name" value="SEC14"/>
    <property type="match status" value="1"/>
</dbReference>
<gene>
    <name evidence="3" type="ORF">BIW11_11162</name>
</gene>
<dbReference type="InterPro" id="IPR001251">
    <property type="entry name" value="CRAL-TRIO_dom"/>
</dbReference>
<dbReference type="GO" id="GO:1902936">
    <property type="term" value="F:phosphatidylinositol bisphosphate binding"/>
    <property type="evidence" value="ECO:0007669"/>
    <property type="project" value="TreeGrafter"/>
</dbReference>
<sequence>MSNIDIETLTNDGRACKQQLRILNFDDEFDKLLDFAPWQEKALVELGETPERRKTCLLEFRERVECIKEFKPCLDERFLLGFLRVRKFDVDRAMKSYKKFFKMRLLNPKKFCPMGEGTRDLREKFQLGVTTILPRRNPIDHTVVVIVRVGNWTPSTGYDLSDLVTPVFLGLLVYGLNDSSQFRPSLMLTVVPPRGQTHIVVVFHNGTTGLSTGCQVSAELFSTPQYQQTTSKATNRNAANSSSTLTPLSQHSKASLRPATVSDTEPLRRCLSAINNIQCFLQVHGIRFIIDMRGLHFAHLKSFPVSAIRALVYMVTDAFPLRFKGFHVFQDHVVFDYIFFMTKPFLSRKVQKRLHVHGTNIAALHEHICPSILPEEYGGEAGPFETDHWTSQMYKLHDTLVDFSYYGYDTREKI</sequence>
<dbReference type="SUPFAM" id="SSF46938">
    <property type="entry name" value="CRAL/TRIO N-terminal domain"/>
    <property type="match status" value="1"/>
</dbReference>
<dbReference type="Pfam" id="PF00650">
    <property type="entry name" value="CRAL_TRIO"/>
    <property type="match status" value="1"/>
</dbReference>
<dbReference type="EMBL" id="MNPL01015231">
    <property type="protein sequence ID" value="OQR71174.1"/>
    <property type="molecule type" value="Genomic_DNA"/>
</dbReference>
<dbReference type="SMART" id="SM01100">
    <property type="entry name" value="CRAL_TRIO_N"/>
    <property type="match status" value="1"/>
</dbReference>
<dbReference type="AlphaFoldDB" id="A0A1V9XCA5"/>
<evidence type="ECO:0000256" key="1">
    <source>
        <dbReference type="SAM" id="MobiDB-lite"/>
    </source>
</evidence>
<dbReference type="PROSITE" id="PS50191">
    <property type="entry name" value="CRAL_TRIO"/>
    <property type="match status" value="1"/>
</dbReference>
<feature type="compositionally biased region" description="Polar residues" evidence="1">
    <location>
        <begin position="227"/>
        <end position="253"/>
    </location>
</feature>
<dbReference type="SUPFAM" id="SSF52087">
    <property type="entry name" value="CRAL/TRIO domain"/>
    <property type="match status" value="1"/>
</dbReference>
<evidence type="ECO:0000259" key="2">
    <source>
        <dbReference type="PROSITE" id="PS50191"/>
    </source>
</evidence>
<feature type="domain" description="CRAL-TRIO" evidence="2">
    <location>
        <begin position="289"/>
        <end position="385"/>
    </location>
</feature>
<dbReference type="InterPro" id="IPR011074">
    <property type="entry name" value="CRAL/TRIO_N_dom"/>
</dbReference>
<comment type="caution">
    <text evidence="3">The sequence shown here is derived from an EMBL/GenBank/DDBJ whole genome shotgun (WGS) entry which is preliminary data.</text>
</comment>
<dbReference type="Proteomes" id="UP000192247">
    <property type="component" value="Unassembled WGS sequence"/>
</dbReference>
<dbReference type="InterPro" id="IPR036273">
    <property type="entry name" value="CRAL/TRIO_N_dom_sf"/>
</dbReference>
<dbReference type="FunCoup" id="A0A1V9XCA5">
    <property type="interactions" value="222"/>
</dbReference>
<protein>
    <submittedName>
        <fullName evidence="3">Alpha-tocopherol transfer protein-like</fullName>
    </submittedName>
</protein>
<dbReference type="InterPro" id="IPR036865">
    <property type="entry name" value="CRAL-TRIO_dom_sf"/>
</dbReference>
<organism evidence="3 4">
    <name type="scientific">Tropilaelaps mercedesae</name>
    <dbReference type="NCBI Taxonomy" id="418985"/>
    <lineage>
        <taxon>Eukaryota</taxon>
        <taxon>Metazoa</taxon>
        <taxon>Ecdysozoa</taxon>
        <taxon>Arthropoda</taxon>
        <taxon>Chelicerata</taxon>
        <taxon>Arachnida</taxon>
        <taxon>Acari</taxon>
        <taxon>Parasitiformes</taxon>
        <taxon>Mesostigmata</taxon>
        <taxon>Gamasina</taxon>
        <taxon>Dermanyssoidea</taxon>
        <taxon>Laelapidae</taxon>
        <taxon>Tropilaelaps</taxon>
    </lineage>
</organism>
<dbReference type="GO" id="GO:0016020">
    <property type="term" value="C:membrane"/>
    <property type="evidence" value="ECO:0007669"/>
    <property type="project" value="TreeGrafter"/>
</dbReference>
<reference evidence="3 4" key="1">
    <citation type="journal article" date="2017" name="Gigascience">
        <title>Draft genome of the honey bee ectoparasitic mite, Tropilaelaps mercedesae, is shaped by the parasitic life history.</title>
        <authorList>
            <person name="Dong X."/>
            <person name="Armstrong S.D."/>
            <person name="Xia D."/>
            <person name="Makepeace B.L."/>
            <person name="Darby A.C."/>
            <person name="Kadowaki T."/>
        </authorList>
    </citation>
    <scope>NUCLEOTIDE SEQUENCE [LARGE SCALE GENOMIC DNA]</scope>
    <source>
        <strain evidence="3">Wuxi-XJTLU</strain>
    </source>
</reference>
<dbReference type="OrthoDB" id="75724at2759"/>
<proteinExistence type="predicted"/>
<evidence type="ECO:0000313" key="3">
    <source>
        <dbReference type="EMBL" id="OQR71174.1"/>
    </source>
</evidence>